<dbReference type="CDD" id="cd06850">
    <property type="entry name" value="biotinyl_domain"/>
    <property type="match status" value="1"/>
</dbReference>
<dbReference type="PROSITE" id="PS50968">
    <property type="entry name" value="BIOTINYL_LIPOYL"/>
    <property type="match status" value="1"/>
</dbReference>
<dbReference type="InterPro" id="IPR000089">
    <property type="entry name" value="Biotin_lipoyl"/>
</dbReference>
<dbReference type="AlphaFoldDB" id="A0A380TLM8"/>
<dbReference type="InterPro" id="IPR050709">
    <property type="entry name" value="Biotin_Carboxyl_Carrier/Decarb"/>
</dbReference>
<accession>A0A380TLM8</accession>
<dbReference type="PANTHER" id="PTHR45266:SF3">
    <property type="entry name" value="OXALOACETATE DECARBOXYLASE ALPHA CHAIN"/>
    <property type="match status" value="1"/>
</dbReference>
<gene>
    <name evidence="3" type="ORF">DF3PB_770006</name>
</gene>
<protein>
    <submittedName>
        <fullName evidence="3">Oxaloacetate decarboxylase alpha subunit</fullName>
    </submittedName>
</protein>
<dbReference type="FunFam" id="2.40.50.100:FF:000003">
    <property type="entry name" value="Acetyl-CoA carboxylase biotin carboxyl carrier protein"/>
    <property type="match status" value="1"/>
</dbReference>
<dbReference type="PROSITE" id="PS00188">
    <property type="entry name" value="BIOTIN"/>
    <property type="match status" value="1"/>
</dbReference>
<dbReference type="EMBL" id="UIDG01000631">
    <property type="protein sequence ID" value="SUS08594.1"/>
    <property type="molecule type" value="Genomic_DNA"/>
</dbReference>
<dbReference type="SUPFAM" id="SSF51230">
    <property type="entry name" value="Single hybrid motif"/>
    <property type="match status" value="1"/>
</dbReference>
<organism evidence="3">
    <name type="scientific">metagenome</name>
    <dbReference type="NCBI Taxonomy" id="256318"/>
    <lineage>
        <taxon>unclassified sequences</taxon>
        <taxon>metagenomes</taxon>
    </lineage>
</organism>
<dbReference type="Pfam" id="PF00364">
    <property type="entry name" value="Biotin_lipoyl"/>
    <property type="match status" value="1"/>
</dbReference>
<evidence type="ECO:0000313" key="3">
    <source>
        <dbReference type="EMBL" id="SUS08594.1"/>
    </source>
</evidence>
<evidence type="ECO:0000256" key="1">
    <source>
        <dbReference type="ARBA" id="ARBA00023267"/>
    </source>
</evidence>
<feature type="domain" description="Lipoyl-binding" evidence="2">
    <location>
        <begin position="56"/>
        <end position="131"/>
    </location>
</feature>
<dbReference type="InterPro" id="IPR001882">
    <property type="entry name" value="Biotin_BS"/>
</dbReference>
<keyword evidence="1" id="KW-0092">Biotin</keyword>
<dbReference type="InterPro" id="IPR011053">
    <property type="entry name" value="Single_hybrid_motif"/>
</dbReference>
<evidence type="ECO:0000259" key="2">
    <source>
        <dbReference type="PROSITE" id="PS50968"/>
    </source>
</evidence>
<reference evidence="3" key="1">
    <citation type="submission" date="2018-07" db="EMBL/GenBank/DDBJ databases">
        <authorList>
            <person name="Quirk P.G."/>
            <person name="Krulwich T.A."/>
        </authorList>
    </citation>
    <scope>NUCLEOTIDE SEQUENCE</scope>
</reference>
<proteinExistence type="predicted"/>
<name>A0A380TLM8_9ZZZZ</name>
<dbReference type="PANTHER" id="PTHR45266">
    <property type="entry name" value="OXALOACETATE DECARBOXYLASE ALPHA CHAIN"/>
    <property type="match status" value="1"/>
</dbReference>
<dbReference type="Gene3D" id="2.40.50.100">
    <property type="match status" value="1"/>
</dbReference>
<sequence>MLRHLRITVDGKPYDVVVEDMTESGGSLYPAPGVMPPVTAPAASAPAAPVAAPRAPVAAGGSNDRTAPLGGTIQEIVAKVGDVVKTGDKVIVIEAMKMKTSVTAHKDGTVSSIAVKVGDAVESGQVLLTIA</sequence>